<evidence type="ECO:0000259" key="5">
    <source>
        <dbReference type="PROSITE" id="PS50931"/>
    </source>
</evidence>
<organism evidence="6 7">
    <name type="scientific">Albidovulum salinarum</name>
    <dbReference type="NCBI Taxonomy" id="2984153"/>
    <lineage>
        <taxon>Bacteria</taxon>
        <taxon>Pseudomonadati</taxon>
        <taxon>Pseudomonadota</taxon>
        <taxon>Alphaproteobacteria</taxon>
        <taxon>Rhodobacterales</taxon>
        <taxon>Paracoccaceae</taxon>
        <taxon>Albidovulum</taxon>
    </lineage>
</organism>
<keyword evidence="4" id="KW-0804">Transcription</keyword>
<dbReference type="InterPro" id="IPR058163">
    <property type="entry name" value="LysR-type_TF_proteobact-type"/>
</dbReference>
<dbReference type="Gene3D" id="1.10.10.10">
    <property type="entry name" value="Winged helix-like DNA-binding domain superfamily/Winged helix DNA-binding domain"/>
    <property type="match status" value="1"/>
</dbReference>
<name>A0ABT2WZU5_9RHOB</name>
<gene>
    <name evidence="6" type="ORF">OEZ60_04215</name>
</gene>
<reference evidence="6 7" key="1">
    <citation type="submission" date="2022-10" db="EMBL/GenBank/DDBJ databases">
        <title>Defluviimonas sp. nov., isolated from ocean surface sediments.</title>
        <authorList>
            <person name="He W."/>
            <person name="Wang L."/>
            <person name="Zhang D.-F."/>
        </authorList>
    </citation>
    <scope>NUCLEOTIDE SEQUENCE [LARGE SCALE GENOMIC DNA]</scope>
    <source>
        <strain evidence="6 7">WL0024</strain>
    </source>
</reference>
<dbReference type="RefSeq" id="WP_263333531.1">
    <property type="nucleotide sequence ID" value="NZ_JAOVQO010000003.1"/>
</dbReference>
<sequence length="291" mass="31886">MNWDDLKYVLAVAREGTLAAAGRSLQVDPTTVGRRVLALESQLATRLFDRLTDGYRPTAAGEIAVAQAEQMEEMALSAEGRIQGHDTRVEGPVRLTALDAMIDALIVPNLPRLLAKHPGLELTLASGFDVLRLSRRDADIALRVMQPTEPDAVGIRIGPTAMSLYCAAESDFGPAPPVIGLPREREALGFMQLLARHLPESRVALRGNTEGHLIAAVRAGLGVGFIDCVVADADPRLRRWRPDIVERSTLWAVTHIDIHRAPRVRAVIDFLTELHNEKADLFDGRCPFPSY</sequence>
<accession>A0ABT2WZU5</accession>
<dbReference type="Pfam" id="PF03466">
    <property type="entry name" value="LysR_substrate"/>
    <property type="match status" value="1"/>
</dbReference>
<keyword evidence="2" id="KW-0805">Transcription regulation</keyword>
<dbReference type="InterPro" id="IPR005119">
    <property type="entry name" value="LysR_subst-bd"/>
</dbReference>
<comment type="similarity">
    <text evidence="1">Belongs to the LysR transcriptional regulatory family.</text>
</comment>
<keyword evidence="3" id="KW-0238">DNA-binding</keyword>
<dbReference type="PANTHER" id="PTHR30537">
    <property type="entry name" value="HTH-TYPE TRANSCRIPTIONAL REGULATOR"/>
    <property type="match status" value="1"/>
</dbReference>
<dbReference type="InterPro" id="IPR036390">
    <property type="entry name" value="WH_DNA-bd_sf"/>
</dbReference>
<evidence type="ECO:0000313" key="6">
    <source>
        <dbReference type="EMBL" id="MCU9847203.1"/>
    </source>
</evidence>
<feature type="domain" description="HTH lysR-type" evidence="5">
    <location>
        <begin position="1"/>
        <end position="58"/>
    </location>
</feature>
<dbReference type="SUPFAM" id="SSF46785">
    <property type="entry name" value="Winged helix' DNA-binding domain"/>
    <property type="match status" value="1"/>
</dbReference>
<evidence type="ECO:0000313" key="7">
    <source>
        <dbReference type="Proteomes" id="UP001209535"/>
    </source>
</evidence>
<dbReference type="InterPro" id="IPR036388">
    <property type="entry name" value="WH-like_DNA-bd_sf"/>
</dbReference>
<keyword evidence="7" id="KW-1185">Reference proteome</keyword>
<protein>
    <submittedName>
        <fullName evidence="6">LysR family transcriptional regulator</fullName>
    </submittedName>
</protein>
<dbReference type="Gene3D" id="3.40.190.290">
    <property type="match status" value="1"/>
</dbReference>
<dbReference type="EMBL" id="JAOVQO010000003">
    <property type="protein sequence ID" value="MCU9847203.1"/>
    <property type="molecule type" value="Genomic_DNA"/>
</dbReference>
<proteinExistence type="inferred from homology"/>
<dbReference type="Proteomes" id="UP001209535">
    <property type="component" value="Unassembled WGS sequence"/>
</dbReference>
<evidence type="ECO:0000256" key="1">
    <source>
        <dbReference type="ARBA" id="ARBA00009437"/>
    </source>
</evidence>
<evidence type="ECO:0000256" key="2">
    <source>
        <dbReference type="ARBA" id="ARBA00023015"/>
    </source>
</evidence>
<dbReference type="InterPro" id="IPR000847">
    <property type="entry name" value="LysR_HTH_N"/>
</dbReference>
<dbReference type="Pfam" id="PF00126">
    <property type="entry name" value="HTH_1"/>
    <property type="match status" value="1"/>
</dbReference>
<evidence type="ECO:0000256" key="3">
    <source>
        <dbReference type="ARBA" id="ARBA00023125"/>
    </source>
</evidence>
<dbReference type="SUPFAM" id="SSF53850">
    <property type="entry name" value="Periplasmic binding protein-like II"/>
    <property type="match status" value="1"/>
</dbReference>
<dbReference type="Gene3D" id="3.40.190.10">
    <property type="entry name" value="Periplasmic binding protein-like II"/>
    <property type="match status" value="1"/>
</dbReference>
<evidence type="ECO:0000256" key="4">
    <source>
        <dbReference type="ARBA" id="ARBA00023163"/>
    </source>
</evidence>
<dbReference type="PROSITE" id="PS50931">
    <property type="entry name" value="HTH_LYSR"/>
    <property type="match status" value="1"/>
</dbReference>
<comment type="caution">
    <text evidence="6">The sequence shown here is derived from an EMBL/GenBank/DDBJ whole genome shotgun (WGS) entry which is preliminary data.</text>
</comment>
<dbReference type="PANTHER" id="PTHR30537:SF3">
    <property type="entry name" value="TRANSCRIPTIONAL REGULATORY PROTEIN"/>
    <property type="match status" value="1"/>
</dbReference>